<evidence type="ECO:0000313" key="2">
    <source>
        <dbReference type="EMBL" id="AXX95886.1"/>
    </source>
</evidence>
<dbReference type="Gene3D" id="3.90.550.10">
    <property type="entry name" value="Spore Coat Polysaccharide Biosynthesis Protein SpsA, Chain A"/>
    <property type="match status" value="1"/>
</dbReference>
<dbReference type="EMBL" id="CP032097">
    <property type="protein sequence ID" value="AXX95886.1"/>
    <property type="molecule type" value="Genomic_DNA"/>
</dbReference>
<evidence type="ECO:0000313" key="5">
    <source>
        <dbReference type="Proteomes" id="UP000290588"/>
    </source>
</evidence>
<dbReference type="PANTHER" id="PTHR22916">
    <property type="entry name" value="GLYCOSYLTRANSFERASE"/>
    <property type="match status" value="1"/>
</dbReference>
<dbReference type="InterPro" id="IPR029044">
    <property type="entry name" value="Nucleotide-diphossugar_trans"/>
</dbReference>
<dbReference type="OrthoDB" id="9786172at2"/>
<keyword evidence="3" id="KW-0808">Transferase</keyword>
<evidence type="ECO:0000313" key="4">
    <source>
        <dbReference type="Proteomes" id="UP000262582"/>
    </source>
</evidence>
<dbReference type="PANTHER" id="PTHR22916:SF3">
    <property type="entry name" value="UDP-GLCNAC:BETAGAL BETA-1,3-N-ACETYLGLUCOSAMINYLTRANSFERASE-LIKE PROTEIN 1"/>
    <property type="match status" value="1"/>
</dbReference>
<dbReference type="EMBL" id="NXIG01000010">
    <property type="protein sequence ID" value="RXI29744.1"/>
    <property type="molecule type" value="Genomic_DNA"/>
</dbReference>
<sequence length="271" mass="32474">MNKFSVLMSIYYKENANYFNRAMVSIWDEQILKPNEIVLVLDGKLTEELMQAIFKWKNKLNEIMKIVPLENNMGLGDALNVGLKECTNELVARMDTDDISLPTRFLEQIEIFNKNNIDLCSSWIDEFDNDENKIISSRKVPEYNEDIIKFSKMRNPINHPAVMFKKQSVIDAGNYKKMYSFEDYYLWIRMVMNNSKVYNIQKSLVKMRAGYNQLERRRGWKYLIYEFNFWTSLYNVKFINFIELLKNLSLKLLIRLMPRKIIKEIYKIIRD</sequence>
<dbReference type="Pfam" id="PF00535">
    <property type="entry name" value="Glycos_transf_2"/>
    <property type="match status" value="1"/>
</dbReference>
<name>A0A347UAK8_9BACT</name>
<evidence type="ECO:0000259" key="1">
    <source>
        <dbReference type="Pfam" id="PF00535"/>
    </source>
</evidence>
<evidence type="ECO:0000313" key="3">
    <source>
        <dbReference type="EMBL" id="RXI29744.1"/>
    </source>
</evidence>
<organism evidence="3 5">
    <name type="scientific">Arcobacter ellisii</name>
    <dbReference type="NCBI Taxonomy" id="913109"/>
    <lineage>
        <taxon>Bacteria</taxon>
        <taxon>Pseudomonadati</taxon>
        <taxon>Campylobacterota</taxon>
        <taxon>Epsilonproteobacteria</taxon>
        <taxon>Campylobacterales</taxon>
        <taxon>Arcobacteraceae</taxon>
        <taxon>Arcobacter</taxon>
    </lineage>
</organism>
<reference evidence="2 4" key="2">
    <citation type="submission" date="2018-08" db="EMBL/GenBank/DDBJ databases">
        <title>Complete genome of the Arcobacter ellisii type strain LMG 26155.</title>
        <authorList>
            <person name="Miller W.G."/>
            <person name="Yee E."/>
            <person name="Bono J.L."/>
        </authorList>
    </citation>
    <scope>NUCLEOTIDE SEQUENCE [LARGE SCALE GENOMIC DNA]</scope>
    <source>
        <strain evidence="2 4">LMG 26155</strain>
    </source>
</reference>
<dbReference type="GO" id="GO:0016758">
    <property type="term" value="F:hexosyltransferase activity"/>
    <property type="evidence" value="ECO:0007669"/>
    <property type="project" value="UniProtKB-ARBA"/>
</dbReference>
<proteinExistence type="predicted"/>
<reference evidence="3 5" key="1">
    <citation type="submission" date="2017-09" db="EMBL/GenBank/DDBJ databases">
        <title>Genomics of the genus Arcobacter.</title>
        <authorList>
            <person name="Perez-Cataluna A."/>
            <person name="Figueras M.J."/>
            <person name="Salas-Masso N."/>
        </authorList>
    </citation>
    <scope>NUCLEOTIDE SEQUENCE [LARGE SCALE GENOMIC DNA]</scope>
    <source>
        <strain evidence="3 5">CECT 7837</strain>
    </source>
</reference>
<dbReference type="SUPFAM" id="SSF53448">
    <property type="entry name" value="Nucleotide-diphospho-sugar transferases"/>
    <property type="match status" value="1"/>
</dbReference>
<gene>
    <name evidence="2" type="ORF">AELL_2260</name>
    <name evidence="3" type="ORF">CP962_10280</name>
</gene>
<feature type="domain" description="Glycosyltransferase 2-like" evidence="1">
    <location>
        <begin position="10"/>
        <end position="165"/>
    </location>
</feature>
<dbReference type="Proteomes" id="UP000290588">
    <property type="component" value="Unassembled WGS sequence"/>
</dbReference>
<dbReference type="Proteomes" id="UP000262582">
    <property type="component" value="Chromosome"/>
</dbReference>
<dbReference type="AlphaFoldDB" id="A0A347UAK8"/>
<keyword evidence="4" id="KW-1185">Reference proteome</keyword>
<accession>A0A347UAK8</accession>
<dbReference type="RefSeq" id="WP_118918046.1">
    <property type="nucleotide sequence ID" value="NZ_CP032097.1"/>
</dbReference>
<protein>
    <submittedName>
        <fullName evidence="3">Glycosyl transferase family 2</fullName>
    </submittedName>
    <submittedName>
        <fullName evidence="2">Glycosyltransferase, family 2</fullName>
    </submittedName>
</protein>
<dbReference type="InterPro" id="IPR001173">
    <property type="entry name" value="Glyco_trans_2-like"/>
</dbReference>
<dbReference type="KEGG" id="aell:AELL_2260"/>